<evidence type="ECO:0000313" key="2">
    <source>
        <dbReference type="EMBL" id="RUQ75674.1"/>
    </source>
</evidence>
<evidence type="ECO:0000256" key="1">
    <source>
        <dbReference type="SAM" id="MobiDB-lite"/>
    </source>
</evidence>
<comment type="caution">
    <text evidence="2">The sequence shown here is derived from an EMBL/GenBank/DDBJ whole genome shotgun (WGS) entry which is preliminary data.</text>
</comment>
<dbReference type="EMBL" id="RZIJ01000001">
    <property type="protein sequence ID" value="RUQ75674.1"/>
    <property type="molecule type" value="Genomic_DNA"/>
</dbReference>
<accession>A0A3S0V8P2</accession>
<name>A0A3S0V8P2_9PROT</name>
<sequence>MSVQRVSEDELHAYVDGQLDGNRRLAVERWLADDAEAARRADDYRVQTALLHDLFDTVLREPPTDAEQDLTDRLKGRLAFNDNRPAWHARPVVRWAAAVMLVVAGAGGGWFGRGTQAPSPVAQQQQQQRQTLATFAQEATQAHRFYTSDERFQVELGADNQDELNGWLSKRMGRDVFGPDLGRIGFRLIGGRSLPTDLGAGAQYMYINDADKRITLFVGAPQSGNTANFSFTQNGDVSTFYWVEGPLAYALAGRLSKEELLEIAKAVYSDVKAGPPRRDPPQDQQRPQEQQQQPQQQQDQPAGVQPISDTQKPKDS</sequence>
<feature type="region of interest" description="Disordered" evidence="1">
    <location>
        <begin position="270"/>
        <end position="316"/>
    </location>
</feature>
<dbReference type="AlphaFoldDB" id="A0A3S0V8P2"/>
<evidence type="ECO:0000313" key="3">
    <source>
        <dbReference type="Proteomes" id="UP000280346"/>
    </source>
</evidence>
<feature type="compositionally biased region" description="Low complexity" evidence="1">
    <location>
        <begin position="282"/>
        <end position="301"/>
    </location>
</feature>
<dbReference type="RefSeq" id="WP_126993866.1">
    <property type="nucleotide sequence ID" value="NZ_JAKOAR010000005.1"/>
</dbReference>
<dbReference type="OrthoDB" id="7187254at2"/>
<dbReference type="Proteomes" id="UP000280346">
    <property type="component" value="Unassembled WGS sequence"/>
</dbReference>
<reference evidence="2 3" key="1">
    <citation type="submission" date="2018-12" db="EMBL/GenBank/DDBJ databases">
        <authorList>
            <person name="Yang Y."/>
        </authorList>
    </citation>
    <scope>NUCLEOTIDE SEQUENCE [LARGE SCALE GENOMIC DNA]</scope>
    <source>
        <strain evidence="2 3">GSF71</strain>
    </source>
</reference>
<protein>
    <submittedName>
        <fullName evidence="2">Anti-sigma factor</fullName>
    </submittedName>
</protein>
<organism evidence="2 3">
    <name type="scientific">Azospirillum doebereinerae</name>
    <dbReference type="NCBI Taxonomy" id="92933"/>
    <lineage>
        <taxon>Bacteria</taxon>
        <taxon>Pseudomonadati</taxon>
        <taxon>Pseudomonadota</taxon>
        <taxon>Alphaproteobacteria</taxon>
        <taxon>Rhodospirillales</taxon>
        <taxon>Azospirillaceae</taxon>
        <taxon>Azospirillum</taxon>
    </lineage>
</organism>
<gene>
    <name evidence="2" type="ORF">EJ913_00710</name>
</gene>
<proteinExistence type="predicted"/>
<keyword evidence="3" id="KW-1185">Reference proteome</keyword>